<accession>A0A2S8BP41</accession>
<keyword evidence="1" id="KW-0436">Ligase</keyword>
<evidence type="ECO:0000313" key="1">
    <source>
        <dbReference type="EMBL" id="PQM48376.1"/>
    </source>
</evidence>
<dbReference type="Gene3D" id="3.30.300.30">
    <property type="match status" value="1"/>
</dbReference>
<dbReference type="EMBL" id="PPEA01000205">
    <property type="protein sequence ID" value="PQM48376.1"/>
    <property type="molecule type" value="Genomic_DNA"/>
</dbReference>
<name>A0A2S8BP41_9MYCO</name>
<dbReference type="Proteomes" id="UP000238296">
    <property type="component" value="Unassembled WGS sequence"/>
</dbReference>
<gene>
    <name evidence="1" type="ORF">C1Y40_01401</name>
</gene>
<comment type="caution">
    <text evidence="1">The sequence shown here is derived from an EMBL/GenBank/DDBJ whole genome shotgun (WGS) entry which is preliminary data.</text>
</comment>
<protein>
    <submittedName>
        <fullName evidence="1">Long-chain-fatty-acid--AMP ligase FadD32</fullName>
        <ecNumber evidence="1">6.2.1.-</ecNumber>
    </submittedName>
</protein>
<dbReference type="AlphaFoldDB" id="A0A2S8BP41"/>
<reference evidence="1 2" key="1">
    <citation type="journal article" date="2017" name="Int. J. Syst. Evol. Microbiol.">
        <title>Mycobacterium talmoniae sp. nov., a slowly growing mycobacterium isolated from human respiratory samples.</title>
        <authorList>
            <person name="Davidson R.M."/>
            <person name="DeGroote M.A."/>
            <person name="Marola J.L."/>
            <person name="Buss S."/>
            <person name="Jones V."/>
            <person name="McNeil M.R."/>
            <person name="Freifeld A.G."/>
            <person name="Elaine Epperson L."/>
            <person name="Hasan N.A."/>
            <person name="Jackson M."/>
            <person name="Iwen P.C."/>
            <person name="Salfinger M."/>
            <person name="Strong M."/>
        </authorList>
    </citation>
    <scope>NUCLEOTIDE SEQUENCE [LARGE SCALE GENOMIC DNA]</scope>
    <source>
        <strain evidence="1 2">ATCC BAA-2683</strain>
    </source>
</reference>
<proteinExistence type="predicted"/>
<organism evidence="1 2">
    <name type="scientific">Mycobacterium talmoniae</name>
    <dbReference type="NCBI Taxonomy" id="1858794"/>
    <lineage>
        <taxon>Bacteria</taxon>
        <taxon>Bacillati</taxon>
        <taxon>Actinomycetota</taxon>
        <taxon>Actinomycetes</taxon>
        <taxon>Mycobacteriales</taxon>
        <taxon>Mycobacteriaceae</taxon>
        <taxon>Mycobacterium</taxon>
    </lineage>
</organism>
<sequence length="41" mass="4256">MGVPVAEVRILPAGSIPRTTSGKLARLACRGEYLSGALRTS</sequence>
<dbReference type="GO" id="GO:0016874">
    <property type="term" value="F:ligase activity"/>
    <property type="evidence" value="ECO:0007669"/>
    <property type="project" value="UniProtKB-KW"/>
</dbReference>
<evidence type="ECO:0000313" key="2">
    <source>
        <dbReference type="Proteomes" id="UP000238296"/>
    </source>
</evidence>
<dbReference type="EC" id="6.2.1.-" evidence="1"/>
<dbReference type="InterPro" id="IPR045851">
    <property type="entry name" value="AMP-bd_C_sf"/>
</dbReference>